<evidence type="ECO:0000259" key="5">
    <source>
        <dbReference type="PROSITE" id="PS50977"/>
    </source>
</evidence>
<dbReference type="GO" id="GO:0003677">
    <property type="term" value="F:DNA binding"/>
    <property type="evidence" value="ECO:0007669"/>
    <property type="project" value="UniProtKB-UniRule"/>
</dbReference>
<reference evidence="6 7" key="1">
    <citation type="submission" date="2019-06" db="EMBL/GenBank/DDBJ databases">
        <title>A novel bacterium of genus Marinomonas, isolated from coastal sand.</title>
        <authorList>
            <person name="Huang H."/>
            <person name="Mo K."/>
            <person name="Hu Y."/>
        </authorList>
    </citation>
    <scope>NUCLEOTIDE SEQUENCE [LARGE SCALE GENOMIC DNA]</scope>
    <source>
        <strain evidence="6 7">HB171799</strain>
    </source>
</reference>
<dbReference type="OrthoDB" id="9809772at2"/>
<dbReference type="PRINTS" id="PR00455">
    <property type="entry name" value="HTHTETR"/>
</dbReference>
<comment type="caution">
    <text evidence="6">The sequence shown here is derived from an EMBL/GenBank/DDBJ whole genome shotgun (WGS) entry which is preliminary data.</text>
</comment>
<dbReference type="Proteomes" id="UP000315901">
    <property type="component" value="Unassembled WGS sequence"/>
</dbReference>
<dbReference type="InterPro" id="IPR009057">
    <property type="entry name" value="Homeodomain-like_sf"/>
</dbReference>
<feature type="DNA-binding region" description="H-T-H motif" evidence="4">
    <location>
        <begin position="38"/>
        <end position="57"/>
    </location>
</feature>
<dbReference type="PANTHER" id="PTHR47506">
    <property type="entry name" value="TRANSCRIPTIONAL REGULATORY PROTEIN"/>
    <property type="match status" value="1"/>
</dbReference>
<evidence type="ECO:0000256" key="1">
    <source>
        <dbReference type="ARBA" id="ARBA00023015"/>
    </source>
</evidence>
<evidence type="ECO:0000313" key="6">
    <source>
        <dbReference type="EMBL" id="TPE55271.1"/>
    </source>
</evidence>
<dbReference type="InterPro" id="IPR036271">
    <property type="entry name" value="Tet_transcr_reg_TetR-rel_C_sf"/>
</dbReference>
<keyword evidence="2 4" id="KW-0238">DNA-binding</keyword>
<keyword evidence="7" id="KW-1185">Reference proteome</keyword>
<keyword evidence="3" id="KW-0804">Transcription</keyword>
<accession>A0A501X491</accession>
<dbReference type="AlphaFoldDB" id="A0A501X491"/>
<evidence type="ECO:0000256" key="2">
    <source>
        <dbReference type="ARBA" id="ARBA00023125"/>
    </source>
</evidence>
<dbReference type="InterPro" id="IPR001647">
    <property type="entry name" value="HTH_TetR"/>
</dbReference>
<sequence length="200" mass="22263">MPMSEVISSVNQVENPTKVAILMAAKAAITEHGYKAVSFRDLAAAVGIKSASVHYHYPTKNDLALALIQHYRGELELTLELPKRKKNPAQKALNKFLDGVRERLNADKAMSLDVVLASDSHLLNEECVDELNEIMKLQLDYLATLVSYMSKEWLTSEDTYNYAHQILASVQGAMLLTRVSGDIAAFDRAIAPWRDLAGRF</sequence>
<dbReference type="PANTHER" id="PTHR47506:SF6">
    <property type="entry name" value="HTH-TYPE TRANSCRIPTIONAL REPRESSOR NEMR"/>
    <property type="match status" value="1"/>
</dbReference>
<dbReference type="Gene3D" id="1.10.357.10">
    <property type="entry name" value="Tetracycline Repressor, domain 2"/>
    <property type="match status" value="1"/>
</dbReference>
<dbReference type="Pfam" id="PF00440">
    <property type="entry name" value="TetR_N"/>
    <property type="match status" value="1"/>
</dbReference>
<protein>
    <submittedName>
        <fullName evidence="6">TetR/AcrR family transcriptional regulator</fullName>
    </submittedName>
</protein>
<dbReference type="PROSITE" id="PS50977">
    <property type="entry name" value="HTH_TETR_2"/>
    <property type="match status" value="1"/>
</dbReference>
<gene>
    <name evidence="6" type="ORF">FJM67_01605</name>
</gene>
<organism evidence="6 7">
    <name type="scientific">Maribrevibacterium harenarium</name>
    <dbReference type="NCBI Taxonomy" id="2589817"/>
    <lineage>
        <taxon>Bacteria</taxon>
        <taxon>Pseudomonadati</taxon>
        <taxon>Pseudomonadota</taxon>
        <taxon>Gammaproteobacteria</taxon>
        <taxon>Oceanospirillales</taxon>
        <taxon>Oceanospirillaceae</taxon>
        <taxon>Maribrevibacterium</taxon>
    </lineage>
</organism>
<dbReference type="SUPFAM" id="SSF48498">
    <property type="entry name" value="Tetracyclin repressor-like, C-terminal domain"/>
    <property type="match status" value="1"/>
</dbReference>
<dbReference type="RefSeq" id="WP_140586934.1">
    <property type="nucleotide sequence ID" value="NZ_VFRR01000002.1"/>
</dbReference>
<evidence type="ECO:0000313" key="7">
    <source>
        <dbReference type="Proteomes" id="UP000315901"/>
    </source>
</evidence>
<evidence type="ECO:0000256" key="4">
    <source>
        <dbReference type="PROSITE-ProRule" id="PRU00335"/>
    </source>
</evidence>
<dbReference type="SUPFAM" id="SSF46689">
    <property type="entry name" value="Homeodomain-like"/>
    <property type="match status" value="1"/>
</dbReference>
<proteinExistence type="predicted"/>
<dbReference type="EMBL" id="VFRR01000002">
    <property type="protein sequence ID" value="TPE55271.1"/>
    <property type="molecule type" value="Genomic_DNA"/>
</dbReference>
<feature type="domain" description="HTH tetR-type" evidence="5">
    <location>
        <begin position="15"/>
        <end position="75"/>
    </location>
</feature>
<name>A0A501X491_9GAMM</name>
<evidence type="ECO:0000256" key="3">
    <source>
        <dbReference type="ARBA" id="ARBA00023163"/>
    </source>
</evidence>
<keyword evidence="1" id="KW-0805">Transcription regulation</keyword>